<dbReference type="RefSeq" id="WP_073315536.1">
    <property type="nucleotide sequence ID" value="NZ_FQYP01000003.1"/>
</dbReference>
<dbReference type="EMBL" id="FQYP01000003">
    <property type="protein sequence ID" value="SHI79768.1"/>
    <property type="molecule type" value="Genomic_DNA"/>
</dbReference>
<name>A0A1M6E3D6_9FLAO</name>
<dbReference type="AlphaFoldDB" id="A0A1M6E3D6"/>
<evidence type="ECO:0000313" key="1">
    <source>
        <dbReference type="EMBL" id="SHI79768.1"/>
    </source>
</evidence>
<evidence type="ECO:0008006" key="3">
    <source>
        <dbReference type="Google" id="ProtNLM"/>
    </source>
</evidence>
<dbReference type="STRING" id="570521.SAMN04488508_103178"/>
<reference evidence="2" key="1">
    <citation type="submission" date="2016-11" db="EMBL/GenBank/DDBJ databases">
        <authorList>
            <person name="Varghese N."/>
            <person name="Submissions S."/>
        </authorList>
    </citation>
    <scope>NUCLEOTIDE SEQUENCE [LARGE SCALE GENOMIC DNA]</scope>
    <source>
        <strain evidence="2">DSM 22623</strain>
    </source>
</reference>
<accession>A0A1M6E3D6</accession>
<keyword evidence="2" id="KW-1185">Reference proteome</keyword>
<proteinExistence type="predicted"/>
<sequence>MKILKTVVILTICYSYSWSQETKLSAFTPLIGKVWKAEGNWGDGSKFKQEIVFHFDLNNTIVIAESKGYTNKEQTEFGPRNHGIRRYNPEKQTIEFWEFDVFGGVTTGTVKSEDKNIIYTYAYGTSTVTDMWEYVDDNTYMFKVGDYQNGEWKQLYLETKFTAGNKKR</sequence>
<protein>
    <recommendedName>
        <fullName evidence="3">DUF1579 domain-containing protein</fullName>
    </recommendedName>
</protein>
<evidence type="ECO:0000313" key="2">
    <source>
        <dbReference type="Proteomes" id="UP000184432"/>
    </source>
</evidence>
<dbReference type="Proteomes" id="UP000184432">
    <property type="component" value="Unassembled WGS sequence"/>
</dbReference>
<gene>
    <name evidence="1" type="ORF">SAMN04488508_103178</name>
</gene>
<organism evidence="1 2">
    <name type="scientific">Aquimarina spongiae</name>
    <dbReference type="NCBI Taxonomy" id="570521"/>
    <lineage>
        <taxon>Bacteria</taxon>
        <taxon>Pseudomonadati</taxon>
        <taxon>Bacteroidota</taxon>
        <taxon>Flavobacteriia</taxon>
        <taxon>Flavobacteriales</taxon>
        <taxon>Flavobacteriaceae</taxon>
        <taxon>Aquimarina</taxon>
    </lineage>
</organism>
<dbReference type="OrthoDB" id="192739at2"/>